<dbReference type="InterPro" id="IPR011320">
    <property type="entry name" value="RNase_H1_N"/>
</dbReference>
<keyword evidence="4" id="KW-1185">Reference proteome</keyword>
<comment type="caution">
    <text evidence="3">The sequence shown here is derived from an EMBL/GenBank/DDBJ whole genome shotgun (WGS) entry which is preliminary data.</text>
</comment>
<protein>
    <recommendedName>
        <fullName evidence="2">Ribonuclease H1 N-terminal domain-containing protein</fullName>
    </recommendedName>
</protein>
<feature type="compositionally biased region" description="Low complexity" evidence="1">
    <location>
        <begin position="67"/>
        <end position="78"/>
    </location>
</feature>
<organism evidence="3 4">
    <name type="scientific">Macrolepiota fuliginosa MF-IS2</name>
    <dbReference type="NCBI Taxonomy" id="1400762"/>
    <lineage>
        <taxon>Eukaryota</taxon>
        <taxon>Fungi</taxon>
        <taxon>Dikarya</taxon>
        <taxon>Basidiomycota</taxon>
        <taxon>Agaricomycotina</taxon>
        <taxon>Agaricomycetes</taxon>
        <taxon>Agaricomycetidae</taxon>
        <taxon>Agaricales</taxon>
        <taxon>Agaricineae</taxon>
        <taxon>Agaricaceae</taxon>
        <taxon>Macrolepiota</taxon>
    </lineage>
</organism>
<dbReference type="InterPro" id="IPR037056">
    <property type="entry name" value="RNase_H1_N_sf"/>
</dbReference>
<reference evidence="3" key="1">
    <citation type="submission" date="2020-11" db="EMBL/GenBank/DDBJ databases">
        <authorList>
            <consortium name="DOE Joint Genome Institute"/>
            <person name="Ahrendt S."/>
            <person name="Riley R."/>
            <person name="Andreopoulos W."/>
            <person name="Labutti K."/>
            <person name="Pangilinan J."/>
            <person name="Ruiz-Duenas F.J."/>
            <person name="Barrasa J.M."/>
            <person name="Sanchez-Garcia M."/>
            <person name="Camarero S."/>
            <person name="Miyauchi S."/>
            <person name="Serrano A."/>
            <person name="Linde D."/>
            <person name="Babiker R."/>
            <person name="Drula E."/>
            <person name="Ayuso-Fernandez I."/>
            <person name="Pacheco R."/>
            <person name="Padilla G."/>
            <person name="Ferreira P."/>
            <person name="Barriuso J."/>
            <person name="Kellner H."/>
            <person name="Castanera R."/>
            <person name="Alfaro M."/>
            <person name="Ramirez L."/>
            <person name="Pisabarro A.G."/>
            <person name="Kuo A."/>
            <person name="Tritt A."/>
            <person name="Lipzen A."/>
            <person name="He G."/>
            <person name="Yan M."/>
            <person name="Ng V."/>
            <person name="Cullen D."/>
            <person name="Martin F."/>
            <person name="Rosso M.-N."/>
            <person name="Henrissat B."/>
            <person name="Hibbett D."/>
            <person name="Martinez A.T."/>
            <person name="Grigoriev I.V."/>
        </authorList>
    </citation>
    <scope>NUCLEOTIDE SEQUENCE</scope>
    <source>
        <strain evidence="3">MF-IS2</strain>
    </source>
</reference>
<accession>A0A9P5XHG7</accession>
<feature type="domain" description="Ribonuclease H1 N-terminal" evidence="2">
    <location>
        <begin position="4"/>
        <end position="47"/>
    </location>
</feature>
<dbReference type="EMBL" id="MU151105">
    <property type="protein sequence ID" value="KAF9450449.1"/>
    <property type="molecule type" value="Genomic_DNA"/>
</dbReference>
<dbReference type="Pfam" id="PF01693">
    <property type="entry name" value="Cauli_VI"/>
    <property type="match status" value="1"/>
</dbReference>
<dbReference type="AlphaFoldDB" id="A0A9P5XHG7"/>
<dbReference type="SUPFAM" id="SSF55658">
    <property type="entry name" value="L9 N-domain-like"/>
    <property type="match status" value="1"/>
</dbReference>
<dbReference type="OrthoDB" id="3270804at2759"/>
<feature type="region of interest" description="Disordered" evidence="1">
    <location>
        <begin position="63"/>
        <end position="112"/>
    </location>
</feature>
<evidence type="ECO:0000313" key="3">
    <source>
        <dbReference type="EMBL" id="KAF9450449.1"/>
    </source>
</evidence>
<dbReference type="Gene3D" id="3.40.970.10">
    <property type="entry name" value="Ribonuclease H1, N-terminal domain"/>
    <property type="match status" value="1"/>
</dbReference>
<proteinExistence type="predicted"/>
<evidence type="ECO:0000313" key="4">
    <source>
        <dbReference type="Proteomes" id="UP000807342"/>
    </source>
</evidence>
<feature type="compositionally biased region" description="Polar residues" evidence="1">
    <location>
        <begin position="79"/>
        <end position="101"/>
    </location>
</feature>
<name>A0A9P5XHG7_9AGAR</name>
<evidence type="ECO:0000256" key="1">
    <source>
        <dbReference type="SAM" id="MobiDB-lite"/>
    </source>
</evidence>
<sequence length="527" mass="57446">MVKRYYVVTAGPRIGIFYDHWTNVAPYVKNKQDCVWQGASSREEAEELFEQARAKGHIREISYDYARSPTSSTSRTGSMQKTSSGSSASTRNPQHPGSRYTSAPRFAGSQSEGHVWNNASHYVPTTPATGELNTNYSAWERTSGGSKSAKVLARTYSEPSQYMPTSNPRRQSPSQVEIDNTGVHARVESPSWLASYPDDDNETFITPPLSPITSPVVSSRLLGPSKSEPASTFSASFAFAGATGQKLASDDGSDALNFRSPKPVQQSASFPRFSPRPQESSTGRVGSSTGGRRRNLEGPVNVETSRTTRQVDTHRYDRDKPESLTDLVNTVDRLVKDLRIHVFSPSTTIDDDLMHDDVEVRPCDPKRHSTSASLDDRIGRAVITSPRSQTARKQQTGVPELSKLKNLNDMGVPSHSVLFSHSRGPSSPALRSIYSQSGSTCKNCNGTGYNAEGDTPLPDKTGLSQPNLVPFHSHNAAQDPRSPFMGSKKLRAPVSGSMTFGRPSLMTQPEVLSVRSSPVIISPVRRG</sequence>
<dbReference type="InterPro" id="IPR009027">
    <property type="entry name" value="Ribosomal_bL9/RNase_H1_N"/>
</dbReference>
<feature type="region of interest" description="Disordered" evidence="1">
    <location>
        <begin position="245"/>
        <end position="317"/>
    </location>
</feature>
<dbReference type="Proteomes" id="UP000807342">
    <property type="component" value="Unassembled WGS sequence"/>
</dbReference>
<evidence type="ECO:0000259" key="2">
    <source>
        <dbReference type="Pfam" id="PF01693"/>
    </source>
</evidence>
<gene>
    <name evidence="3" type="ORF">P691DRAFT_773942</name>
</gene>
<feature type="region of interest" description="Disordered" evidence="1">
    <location>
        <begin position="157"/>
        <end position="176"/>
    </location>
</feature>